<dbReference type="EMBL" id="UYWY01019561">
    <property type="protein sequence ID" value="VDM38142.1"/>
    <property type="molecule type" value="Genomic_DNA"/>
</dbReference>
<evidence type="ECO:0000313" key="2">
    <source>
        <dbReference type="EMBL" id="VDM38142.1"/>
    </source>
</evidence>
<dbReference type="AlphaFoldDB" id="A0A183UEA1"/>
<proteinExistence type="predicted"/>
<evidence type="ECO:0000313" key="4">
    <source>
        <dbReference type="WBParaSite" id="TCNE_0000682101-mRNA-1"/>
    </source>
</evidence>
<protein>
    <submittedName>
        <fullName evidence="2 4">Uncharacterized protein</fullName>
    </submittedName>
</protein>
<evidence type="ECO:0000313" key="3">
    <source>
        <dbReference type="Proteomes" id="UP000050794"/>
    </source>
</evidence>
<dbReference type="Proteomes" id="UP000050794">
    <property type="component" value="Unassembled WGS sequence"/>
</dbReference>
<sequence>MSGMCESDEARRIVHLTGFMHTTKERLNRSTDVEKIPKQNNYFLTTCNEPHAAGSGQYSHYNSTEADRIPSLRPCSRSKMCELLDATTTARLHQLIPGVIAANVSPQQPVPSTLAPSVPEFPSF</sequence>
<feature type="compositionally biased region" description="Polar residues" evidence="1">
    <location>
        <begin position="105"/>
        <end position="115"/>
    </location>
</feature>
<name>A0A183UEA1_TOXCA</name>
<feature type="region of interest" description="Disordered" evidence="1">
    <location>
        <begin position="105"/>
        <end position="124"/>
    </location>
</feature>
<gene>
    <name evidence="2" type="ORF">TCNE_LOCUS6821</name>
</gene>
<organism evidence="3 4">
    <name type="scientific">Toxocara canis</name>
    <name type="common">Canine roundworm</name>
    <dbReference type="NCBI Taxonomy" id="6265"/>
    <lineage>
        <taxon>Eukaryota</taxon>
        <taxon>Metazoa</taxon>
        <taxon>Ecdysozoa</taxon>
        <taxon>Nematoda</taxon>
        <taxon>Chromadorea</taxon>
        <taxon>Rhabditida</taxon>
        <taxon>Spirurina</taxon>
        <taxon>Ascaridomorpha</taxon>
        <taxon>Ascaridoidea</taxon>
        <taxon>Toxocaridae</taxon>
        <taxon>Toxocara</taxon>
    </lineage>
</organism>
<reference evidence="2 3" key="2">
    <citation type="submission" date="2018-11" db="EMBL/GenBank/DDBJ databases">
        <authorList>
            <consortium name="Pathogen Informatics"/>
        </authorList>
    </citation>
    <scope>NUCLEOTIDE SEQUENCE [LARGE SCALE GENOMIC DNA]</scope>
</reference>
<keyword evidence="3" id="KW-1185">Reference proteome</keyword>
<accession>A0A183UEA1</accession>
<dbReference type="WBParaSite" id="TCNE_0000682101-mRNA-1">
    <property type="protein sequence ID" value="TCNE_0000682101-mRNA-1"/>
    <property type="gene ID" value="TCNE_0000682101"/>
</dbReference>
<reference evidence="4" key="1">
    <citation type="submission" date="2016-06" db="UniProtKB">
        <authorList>
            <consortium name="WormBaseParasite"/>
        </authorList>
    </citation>
    <scope>IDENTIFICATION</scope>
</reference>
<evidence type="ECO:0000256" key="1">
    <source>
        <dbReference type="SAM" id="MobiDB-lite"/>
    </source>
</evidence>